<evidence type="ECO:0000256" key="3">
    <source>
        <dbReference type="ARBA" id="ARBA00004910"/>
    </source>
</evidence>
<feature type="binding site" evidence="16">
    <location>
        <position position="228"/>
    </location>
    <ligand>
        <name>NADP(+)</name>
        <dbReference type="ChEBI" id="CHEBI:58349"/>
    </ligand>
</feature>
<dbReference type="EC" id="1.1.1.193" evidence="14"/>
<dbReference type="UniPathway" id="UPA00275">
    <property type="reaction ID" value="UER00401"/>
</dbReference>
<dbReference type="EC" id="3.5.4.26" evidence="14"/>
<name>A0A6J4HEM4_9CHLR</name>
<feature type="binding site" evidence="16">
    <location>
        <begin position="301"/>
        <end position="307"/>
    </location>
    <ligand>
        <name>NADP(+)</name>
        <dbReference type="ChEBI" id="CHEBI:58349"/>
    </ligand>
</feature>
<feature type="binding site" evidence="16">
    <location>
        <position position="187"/>
    </location>
    <ligand>
        <name>substrate</name>
    </ligand>
</feature>
<evidence type="ECO:0000256" key="9">
    <source>
        <dbReference type="ARBA" id="ARBA00022857"/>
    </source>
</evidence>
<dbReference type="NCBIfam" id="TIGR00227">
    <property type="entry name" value="ribD_Cterm"/>
    <property type="match status" value="1"/>
</dbReference>
<evidence type="ECO:0000256" key="16">
    <source>
        <dbReference type="PIRSR" id="PIRSR006769-2"/>
    </source>
</evidence>
<accession>A0A6J4HEM4</accession>
<comment type="similarity">
    <text evidence="4 14">In the N-terminal section; belongs to the cytidine and deoxycytidylate deaminase family.</text>
</comment>
<dbReference type="InterPro" id="IPR002734">
    <property type="entry name" value="RibDG_C"/>
</dbReference>
<dbReference type="EMBL" id="CADCTK010000142">
    <property type="protein sequence ID" value="CAA9221383.1"/>
    <property type="molecule type" value="Genomic_DNA"/>
</dbReference>
<comment type="function">
    <text evidence="1 14">Converts 2,5-diamino-6-(ribosylamino)-4(3h)-pyrimidinone 5'-phosphate into 5-amino-6-(ribosylamino)-2,4(1h,3h)-pyrimidinedione 5'-phosphate.</text>
</comment>
<feature type="binding site" evidence="17">
    <location>
        <position position="88"/>
    </location>
    <ligand>
        <name>Zn(2+)</name>
        <dbReference type="ChEBI" id="CHEBI:29105"/>
        <note>catalytic</note>
    </ligand>
</feature>
<evidence type="ECO:0000256" key="10">
    <source>
        <dbReference type="ARBA" id="ARBA00023002"/>
    </source>
</evidence>
<dbReference type="GO" id="GO:0008703">
    <property type="term" value="F:5-amino-6-(5-phosphoribosylamino)uracil reductase activity"/>
    <property type="evidence" value="ECO:0007669"/>
    <property type="project" value="UniProtKB-EC"/>
</dbReference>
<dbReference type="PROSITE" id="PS51747">
    <property type="entry name" value="CYT_DCMP_DEAMINASES_2"/>
    <property type="match status" value="1"/>
</dbReference>
<evidence type="ECO:0000256" key="1">
    <source>
        <dbReference type="ARBA" id="ARBA00002151"/>
    </source>
</evidence>
<feature type="active site" description="Proton donor" evidence="15">
    <location>
        <position position="56"/>
    </location>
</feature>
<proteinExistence type="inferred from homology"/>
<evidence type="ECO:0000256" key="2">
    <source>
        <dbReference type="ARBA" id="ARBA00004882"/>
    </source>
</evidence>
<dbReference type="SUPFAM" id="SSF53927">
    <property type="entry name" value="Cytidine deaminase-like"/>
    <property type="match status" value="1"/>
</dbReference>
<feature type="domain" description="CMP/dCMP-type deaminase" evidence="19">
    <location>
        <begin position="5"/>
        <end position="119"/>
    </location>
</feature>
<feature type="binding site" evidence="16">
    <location>
        <position position="210"/>
    </location>
    <ligand>
        <name>substrate</name>
    </ligand>
</feature>
<comment type="pathway">
    <text evidence="2 14">Cofactor biosynthesis; riboflavin biosynthesis; 5-amino-6-(D-ribitylamino)uracil from GTP: step 2/4.</text>
</comment>
<dbReference type="CDD" id="cd01284">
    <property type="entry name" value="Riboflavin_deaminase-reductase"/>
    <property type="match status" value="1"/>
</dbReference>
<evidence type="ECO:0000256" key="15">
    <source>
        <dbReference type="PIRSR" id="PIRSR006769-1"/>
    </source>
</evidence>
<reference evidence="20" key="1">
    <citation type="submission" date="2020-02" db="EMBL/GenBank/DDBJ databases">
        <authorList>
            <person name="Meier V. D."/>
        </authorList>
    </citation>
    <scope>NUCLEOTIDE SEQUENCE</scope>
    <source>
        <strain evidence="20">AVDCRST_MAG26</strain>
    </source>
</reference>
<dbReference type="PANTHER" id="PTHR38011">
    <property type="entry name" value="DIHYDROFOLATE REDUCTASE FAMILY PROTEIN (AFU_ORTHOLOGUE AFUA_8G06820)"/>
    <property type="match status" value="1"/>
</dbReference>
<feature type="binding site" evidence="16">
    <location>
        <position position="199"/>
    </location>
    <ligand>
        <name>NADP(+)</name>
        <dbReference type="ChEBI" id="CHEBI:58349"/>
    </ligand>
</feature>
<feature type="binding site" evidence="16">
    <location>
        <position position="171"/>
    </location>
    <ligand>
        <name>substrate</name>
    </ligand>
</feature>
<dbReference type="GO" id="GO:0050661">
    <property type="term" value="F:NADP binding"/>
    <property type="evidence" value="ECO:0007669"/>
    <property type="project" value="InterPro"/>
</dbReference>
<evidence type="ECO:0000256" key="17">
    <source>
        <dbReference type="PIRSR" id="PIRSR006769-3"/>
    </source>
</evidence>
<keyword evidence="10 14" id="KW-0560">Oxidoreductase</keyword>
<dbReference type="InterPro" id="IPR024072">
    <property type="entry name" value="DHFR-like_dom_sf"/>
</dbReference>
<evidence type="ECO:0000256" key="12">
    <source>
        <dbReference type="ARBA" id="ARBA00049861"/>
    </source>
</evidence>
<feature type="binding site" evidence="16">
    <location>
        <position position="207"/>
    </location>
    <ligand>
        <name>substrate</name>
    </ligand>
</feature>
<keyword evidence="6 14" id="KW-0686">Riboflavin biosynthesis</keyword>
<dbReference type="InterPro" id="IPR050765">
    <property type="entry name" value="Riboflavin_Biosynth_HTPR"/>
</dbReference>
<keyword evidence="14 20" id="KW-0378">Hydrolase</keyword>
<dbReference type="SUPFAM" id="SSF53597">
    <property type="entry name" value="Dihydrofolate reductase-like"/>
    <property type="match status" value="1"/>
</dbReference>
<dbReference type="AlphaFoldDB" id="A0A6J4HEM4"/>
<sequence>MDDPRRDEHWMSAALALARRAEGRTTPNPPVGAVVVKDGMLLGSGWTQPPGGPHAEVVALGAAGADARDATLYATLEPCTFHGRTPPCTDAILAAGIRRVVWAAHDVDPRIGRGAAGILEAAEIECTYLRQTAADELLAPFRSRVQRGRPLVVAKWAMSLDGRIATAAGDSRWITGPAARRRVHELRDRMDAIMVGVGTVLADDPELTVRLADHCRPVQHPLRVVVDSHGRTPLTARLLDPALPGTTLIATVDAPPAWRVAVEAHGVEVITVPQSEGRVHLQALLAALGDRGLSSLLVEGGASLLGGLADEHLIDRVWAFVGPKLIGGSAAPGPLGGAGAACMAATREVTVTSVEALDGDVLIVGTPRPPQPEDAHEPLPTLEVDTPCSPEL</sequence>
<evidence type="ECO:0000256" key="11">
    <source>
        <dbReference type="ARBA" id="ARBA00023268"/>
    </source>
</evidence>
<dbReference type="Pfam" id="PF00383">
    <property type="entry name" value="dCMP_cyt_deam_1"/>
    <property type="match status" value="1"/>
</dbReference>
<dbReference type="Gene3D" id="3.40.140.10">
    <property type="entry name" value="Cytidine Deaminase, domain 2"/>
    <property type="match status" value="1"/>
</dbReference>
<feature type="binding site" evidence="16">
    <location>
        <position position="203"/>
    </location>
    <ligand>
        <name>substrate</name>
    </ligand>
</feature>
<feature type="binding site" evidence="17">
    <location>
        <position position="79"/>
    </location>
    <ligand>
        <name>Zn(2+)</name>
        <dbReference type="ChEBI" id="CHEBI:29105"/>
        <note>catalytic</note>
    </ligand>
</feature>
<protein>
    <recommendedName>
        <fullName evidence="14">Riboflavin biosynthesis protein RibD</fullName>
    </recommendedName>
    <domain>
        <recommendedName>
            <fullName evidence="14">Diaminohydroxyphosphoribosylaminopyrimidine deaminase</fullName>
            <shortName evidence="14">DRAP deaminase</shortName>
            <ecNumber evidence="14">3.5.4.26</ecNumber>
        </recommendedName>
        <alternativeName>
            <fullName evidence="14">Riboflavin-specific deaminase</fullName>
        </alternativeName>
    </domain>
    <domain>
        <recommendedName>
            <fullName evidence="14">5-amino-6-(5-phosphoribosylamino)uracil reductase</fullName>
            <ecNumber evidence="14">1.1.1.193</ecNumber>
        </recommendedName>
        <alternativeName>
            <fullName evidence="14">HTP reductase</fullName>
        </alternativeName>
    </domain>
</protein>
<keyword evidence="7 14" id="KW-0479">Metal-binding</keyword>
<dbReference type="GO" id="GO:0008835">
    <property type="term" value="F:diaminohydroxyphosphoribosylaminopyrimidine deaminase activity"/>
    <property type="evidence" value="ECO:0007669"/>
    <property type="project" value="UniProtKB-EC"/>
</dbReference>
<dbReference type="InterPro" id="IPR002125">
    <property type="entry name" value="CMP_dCMP_dom"/>
</dbReference>
<keyword evidence="11" id="KW-0511">Multifunctional enzyme</keyword>
<evidence type="ECO:0000256" key="13">
    <source>
        <dbReference type="ARBA" id="ARBA00049886"/>
    </source>
</evidence>
<dbReference type="Pfam" id="PF01872">
    <property type="entry name" value="RibD_C"/>
    <property type="match status" value="1"/>
</dbReference>
<gene>
    <name evidence="20" type="ORF">AVDCRST_MAG26-555</name>
</gene>
<comment type="similarity">
    <text evidence="5 14">In the C-terminal section; belongs to the HTP reductase family.</text>
</comment>
<evidence type="ECO:0000256" key="18">
    <source>
        <dbReference type="SAM" id="MobiDB-lite"/>
    </source>
</evidence>
<feature type="binding site" evidence="17">
    <location>
        <position position="54"/>
    </location>
    <ligand>
        <name>Zn(2+)</name>
        <dbReference type="ChEBI" id="CHEBI:29105"/>
        <note>catalytic</note>
    </ligand>
</feature>
<dbReference type="NCBIfam" id="TIGR00326">
    <property type="entry name" value="eubact_ribD"/>
    <property type="match status" value="1"/>
</dbReference>
<dbReference type="InterPro" id="IPR016192">
    <property type="entry name" value="APOBEC/CMP_deaminase_Zn-bd"/>
</dbReference>
<evidence type="ECO:0000313" key="20">
    <source>
        <dbReference type="EMBL" id="CAA9221383.1"/>
    </source>
</evidence>
<comment type="catalytic activity">
    <reaction evidence="12 14">
        <text>5-amino-6-(5-phospho-D-ribitylamino)uracil + NADP(+) = 5-amino-6-(5-phospho-D-ribosylamino)uracil + NADPH + H(+)</text>
        <dbReference type="Rhea" id="RHEA:17845"/>
        <dbReference type="ChEBI" id="CHEBI:15378"/>
        <dbReference type="ChEBI" id="CHEBI:57783"/>
        <dbReference type="ChEBI" id="CHEBI:58349"/>
        <dbReference type="ChEBI" id="CHEBI:58421"/>
        <dbReference type="ChEBI" id="CHEBI:58453"/>
        <dbReference type="EC" id="1.1.1.193"/>
    </reaction>
</comment>
<keyword evidence="8 14" id="KW-0862">Zinc</keyword>
<dbReference type="InterPro" id="IPR016193">
    <property type="entry name" value="Cytidine_deaminase-like"/>
</dbReference>
<organism evidence="20">
    <name type="scientific">uncultured Chloroflexia bacterium</name>
    <dbReference type="NCBI Taxonomy" id="1672391"/>
    <lineage>
        <taxon>Bacteria</taxon>
        <taxon>Bacillati</taxon>
        <taxon>Chloroflexota</taxon>
        <taxon>Chloroflexia</taxon>
        <taxon>environmental samples</taxon>
    </lineage>
</organism>
<dbReference type="PANTHER" id="PTHR38011:SF7">
    <property type="entry name" value="2,5-DIAMINO-6-RIBOSYLAMINO-4(3H)-PYRIMIDINONE 5'-PHOSPHATE REDUCTASE"/>
    <property type="match status" value="1"/>
</dbReference>
<keyword evidence="9 14" id="KW-0521">NADP</keyword>
<dbReference type="GO" id="GO:0009231">
    <property type="term" value="P:riboflavin biosynthetic process"/>
    <property type="evidence" value="ECO:0007669"/>
    <property type="project" value="UniProtKB-UniPathway"/>
</dbReference>
<feature type="binding site" evidence="16">
    <location>
        <position position="299"/>
    </location>
    <ligand>
        <name>substrate</name>
    </ligand>
</feature>
<feature type="binding site" evidence="16">
    <location>
        <position position="173"/>
    </location>
    <ligand>
        <name>NADP(+)</name>
        <dbReference type="ChEBI" id="CHEBI:58349"/>
    </ligand>
</feature>
<comment type="pathway">
    <text evidence="3 14">Cofactor biosynthesis; riboflavin biosynthesis; 5-amino-6-(D-ribitylamino)uracil from GTP: step 3/4.</text>
</comment>
<evidence type="ECO:0000256" key="7">
    <source>
        <dbReference type="ARBA" id="ARBA00022723"/>
    </source>
</evidence>
<comment type="catalytic activity">
    <reaction evidence="13 14">
        <text>2,5-diamino-6-hydroxy-4-(5-phosphoribosylamino)-pyrimidine + H2O + H(+) = 5-amino-6-(5-phospho-D-ribosylamino)uracil + NH4(+)</text>
        <dbReference type="Rhea" id="RHEA:21868"/>
        <dbReference type="ChEBI" id="CHEBI:15377"/>
        <dbReference type="ChEBI" id="CHEBI:15378"/>
        <dbReference type="ChEBI" id="CHEBI:28938"/>
        <dbReference type="ChEBI" id="CHEBI:58453"/>
        <dbReference type="ChEBI" id="CHEBI:58614"/>
        <dbReference type="EC" id="3.5.4.26"/>
    </reaction>
</comment>
<dbReference type="PIRSF" id="PIRSF006769">
    <property type="entry name" value="RibD"/>
    <property type="match status" value="1"/>
</dbReference>
<dbReference type="GO" id="GO:0008270">
    <property type="term" value="F:zinc ion binding"/>
    <property type="evidence" value="ECO:0007669"/>
    <property type="project" value="InterPro"/>
</dbReference>
<feature type="region of interest" description="Disordered" evidence="18">
    <location>
        <begin position="366"/>
        <end position="392"/>
    </location>
</feature>
<dbReference type="PROSITE" id="PS00903">
    <property type="entry name" value="CYT_DCMP_DEAMINASES_1"/>
    <property type="match status" value="1"/>
</dbReference>
<comment type="cofactor">
    <cofactor evidence="14 17">
        <name>Zn(2+)</name>
        <dbReference type="ChEBI" id="CHEBI:29105"/>
    </cofactor>
    <text evidence="14 17">Binds 1 zinc ion.</text>
</comment>
<feature type="binding site" evidence="16">
    <location>
        <position position="157"/>
    </location>
    <ligand>
        <name>NADP(+)</name>
        <dbReference type="ChEBI" id="CHEBI:58349"/>
    </ligand>
</feature>
<evidence type="ECO:0000256" key="4">
    <source>
        <dbReference type="ARBA" id="ARBA00005259"/>
    </source>
</evidence>
<dbReference type="InterPro" id="IPR011549">
    <property type="entry name" value="RibD_C"/>
</dbReference>
<evidence type="ECO:0000256" key="5">
    <source>
        <dbReference type="ARBA" id="ARBA00007417"/>
    </source>
</evidence>
<dbReference type="InterPro" id="IPR004794">
    <property type="entry name" value="Eubact_RibD"/>
</dbReference>
<evidence type="ECO:0000256" key="14">
    <source>
        <dbReference type="PIRNR" id="PIRNR006769"/>
    </source>
</evidence>
<evidence type="ECO:0000259" key="19">
    <source>
        <dbReference type="PROSITE" id="PS51747"/>
    </source>
</evidence>
<dbReference type="Gene3D" id="3.40.430.10">
    <property type="entry name" value="Dihydrofolate Reductase, subunit A"/>
    <property type="match status" value="1"/>
</dbReference>
<evidence type="ECO:0000256" key="8">
    <source>
        <dbReference type="ARBA" id="ARBA00022833"/>
    </source>
</evidence>
<evidence type="ECO:0000256" key="6">
    <source>
        <dbReference type="ARBA" id="ARBA00022619"/>
    </source>
</evidence>